<evidence type="ECO:0000256" key="1">
    <source>
        <dbReference type="ARBA" id="ARBA00023002"/>
    </source>
</evidence>
<dbReference type="PIRSF" id="PIRSF016578">
    <property type="entry name" value="HsaA"/>
    <property type="match status" value="1"/>
</dbReference>
<dbReference type="PANTHER" id="PTHR48083">
    <property type="entry name" value="MEDIUM-CHAIN SPECIFIC ACYL-COA DEHYDROGENASE, MITOCHONDRIAL-RELATED"/>
    <property type="match status" value="1"/>
</dbReference>
<dbReference type="AlphaFoldDB" id="A0A3A8EV68"/>
<feature type="domain" description="Acyl-CoA dehydrogenase C-terminal" evidence="4">
    <location>
        <begin position="272"/>
        <end position="403"/>
    </location>
</feature>
<dbReference type="InterPro" id="IPR046373">
    <property type="entry name" value="Acyl-CoA_Oxase/DH_mid-dom_sf"/>
</dbReference>
<accession>A0A3A8EV68</accession>
<dbReference type="RefSeq" id="WP_120400983.1">
    <property type="nucleotide sequence ID" value="NZ_RAXV01000001.1"/>
</dbReference>
<dbReference type="Proteomes" id="UP000282388">
    <property type="component" value="Unassembled WGS sequence"/>
</dbReference>
<feature type="domain" description="Acyl-CoA dehydrogenase/oxidase N-terminal" evidence="3">
    <location>
        <begin position="53"/>
        <end position="140"/>
    </location>
</feature>
<dbReference type="OrthoDB" id="7316074at2"/>
<dbReference type="SUPFAM" id="SSF56645">
    <property type="entry name" value="Acyl-CoA dehydrogenase NM domain-like"/>
    <property type="match status" value="1"/>
</dbReference>
<dbReference type="GO" id="GO:0050660">
    <property type="term" value="F:flavin adenine dinucleotide binding"/>
    <property type="evidence" value="ECO:0007669"/>
    <property type="project" value="InterPro"/>
</dbReference>
<dbReference type="GO" id="GO:0005737">
    <property type="term" value="C:cytoplasm"/>
    <property type="evidence" value="ECO:0007669"/>
    <property type="project" value="TreeGrafter"/>
</dbReference>
<dbReference type="PANTHER" id="PTHR48083:SF19">
    <property type="entry name" value="FLAVIN-DEPENDENT MONOOXYGENASE, OXYGENASE SUBUNIT HSAA"/>
    <property type="match status" value="1"/>
</dbReference>
<gene>
    <name evidence="5" type="ORF">D7V32_00570</name>
</gene>
<dbReference type="Pfam" id="PF08028">
    <property type="entry name" value="Acyl-CoA_dh_2"/>
    <property type="match status" value="1"/>
</dbReference>
<dbReference type="CDD" id="cd01159">
    <property type="entry name" value="NcnH"/>
    <property type="match status" value="1"/>
</dbReference>
<dbReference type="InterPro" id="IPR013786">
    <property type="entry name" value="AcylCoA_DH/ox_N"/>
</dbReference>
<dbReference type="EMBL" id="RAXV01000001">
    <property type="protein sequence ID" value="RKG34600.1"/>
    <property type="molecule type" value="Genomic_DNA"/>
</dbReference>
<keyword evidence="1" id="KW-0560">Oxidoreductase</keyword>
<evidence type="ECO:0000256" key="2">
    <source>
        <dbReference type="ARBA" id="ARBA00049661"/>
    </source>
</evidence>
<dbReference type="InterPro" id="IPR009100">
    <property type="entry name" value="AcylCoA_DH/oxidase_NM_dom_sf"/>
</dbReference>
<dbReference type="Gene3D" id="1.10.540.10">
    <property type="entry name" value="Acyl-CoA dehydrogenase/oxidase, N-terminal domain"/>
    <property type="match status" value="1"/>
</dbReference>
<sequence length="425" mass="47147">MENTIDLNVNHASDVQDDYMAGDFKMTYVEAKAPQNTVQECSMLEKIKEILPQIAANAEKAEQLRHVPDENIDLLKQLGFHRAFQPKVYGGLEMSLPEFANCIVTLAGACAGTAWAFSLLCTHSHQIAMFPKQLQDEIWLSNPDATASSSIAPFGKVEEVEGGVKLSGDYGWSSGCDHAEYAIVGFNRFDAEGNKIYSFGVIPRKDYVIHDNWFAGAIKGSGSKQLQIRDLFIPECQIQKAKDMMEGKSAGFGLYPDSQIFYSPYRPYFASGFSAVSLGIAERMLEAFKAKQKTRIRAYTGANLGASTPALMRLAESTHQVAAARAFLEKTWEDHRLHGVNKVYPSQETLAFWRTNQAYAVKMCIEAVDRLFAAAGATSWLDGQELQRLFRDSHMTGAHAYTDYDVCAQILGRELMGLDPDPTMV</sequence>
<evidence type="ECO:0000313" key="6">
    <source>
        <dbReference type="Proteomes" id="UP000282388"/>
    </source>
</evidence>
<dbReference type="InterPro" id="IPR013107">
    <property type="entry name" value="Acyl-CoA_DH_C"/>
</dbReference>
<protein>
    <submittedName>
        <fullName evidence="5">Flavin-dependent monooxygenase</fullName>
    </submittedName>
</protein>
<dbReference type="GO" id="GO:0033539">
    <property type="term" value="P:fatty acid beta-oxidation using acyl-CoA dehydrogenase"/>
    <property type="evidence" value="ECO:0007669"/>
    <property type="project" value="TreeGrafter"/>
</dbReference>
<dbReference type="Pfam" id="PF02771">
    <property type="entry name" value="Acyl-CoA_dh_N"/>
    <property type="match status" value="1"/>
</dbReference>
<proteinExistence type="inferred from homology"/>
<keyword evidence="6" id="KW-1185">Reference proteome</keyword>
<dbReference type="SUPFAM" id="SSF47203">
    <property type="entry name" value="Acyl-CoA dehydrogenase C-terminal domain-like"/>
    <property type="match status" value="1"/>
</dbReference>
<evidence type="ECO:0000313" key="5">
    <source>
        <dbReference type="EMBL" id="RKG34600.1"/>
    </source>
</evidence>
<evidence type="ECO:0000259" key="3">
    <source>
        <dbReference type="Pfam" id="PF02771"/>
    </source>
</evidence>
<dbReference type="InterPro" id="IPR050741">
    <property type="entry name" value="Acyl-CoA_dehydrogenase"/>
</dbReference>
<dbReference type="InterPro" id="IPR036250">
    <property type="entry name" value="AcylCo_DH-like_C"/>
</dbReference>
<comment type="caution">
    <text evidence="5">The sequence shown here is derived from an EMBL/GenBank/DDBJ whole genome shotgun (WGS) entry which is preliminary data.</text>
</comment>
<dbReference type="Gene3D" id="1.20.140.10">
    <property type="entry name" value="Butyryl-CoA Dehydrogenase, subunit A, domain 3"/>
    <property type="match status" value="1"/>
</dbReference>
<reference evidence="5 6" key="1">
    <citation type="submission" date="2018-09" db="EMBL/GenBank/DDBJ databases">
        <title>The draft genome of Acinetobacter spp. strains.</title>
        <authorList>
            <person name="Qin J."/>
            <person name="Feng Y."/>
            <person name="Zong Z."/>
        </authorList>
    </citation>
    <scope>NUCLEOTIDE SEQUENCE [LARGE SCALE GENOMIC DNA]</scope>
    <source>
        <strain evidence="5 6">WCHAc060012</strain>
    </source>
</reference>
<organism evidence="5 6">
    <name type="scientific">Acinetobacter tianfuensis</name>
    <dbReference type="NCBI Taxonomy" id="2419603"/>
    <lineage>
        <taxon>Bacteria</taxon>
        <taxon>Pseudomonadati</taxon>
        <taxon>Pseudomonadota</taxon>
        <taxon>Gammaproteobacteria</taxon>
        <taxon>Moraxellales</taxon>
        <taxon>Moraxellaceae</taxon>
        <taxon>Acinetobacter</taxon>
    </lineage>
</organism>
<dbReference type="GO" id="GO:0016712">
    <property type="term" value="F:oxidoreductase activity, acting on paired donors, with incorporation or reduction of molecular oxygen, reduced flavin or flavoprotein as one donor, and incorporation of one atom of oxygen"/>
    <property type="evidence" value="ECO:0007669"/>
    <property type="project" value="TreeGrafter"/>
</dbReference>
<dbReference type="GO" id="GO:0003995">
    <property type="term" value="F:acyl-CoA dehydrogenase activity"/>
    <property type="evidence" value="ECO:0007669"/>
    <property type="project" value="TreeGrafter"/>
</dbReference>
<comment type="similarity">
    <text evidence="2">Belongs to the HpaH/HsaA monooxygenase family.</text>
</comment>
<evidence type="ECO:0000259" key="4">
    <source>
        <dbReference type="Pfam" id="PF08028"/>
    </source>
</evidence>
<name>A0A3A8EV68_9GAMM</name>
<dbReference type="NCBIfam" id="NF045920">
    <property type="entry name" value="HphnlacHdxOX"/>
    <property type="match status" value="1"/>
</dbReference>
<dbReference type="Gene3D" id="2.40.110.10">
    <property type="entry name" value="Butyryl-CoA Dehydrogenase, subunit A, domain 2"/>
    <property type="match status" value="1"/>
</dbReference>
<dbReference type="InterPro" id="IPR037069">
    <property type="entry name" value="AcylCoA_DH/ox_N_sf"/>
</dbReference>
<keyword evidence="5" id="KW-0503">Monooxygenase</keyword>